<dbReference type="PROSITE" id="PS50835">
    <property type="entry name" value="IG_LIKE"/>
    <property type="match status" value="1"/>
</dbReference>
<feature type="domain" description="Ig-like" evidence="6">
    <location>
        <begin position="120"/>
        <end position="190"/>
    </location>
</feature>
<sequence>MMINMNLFSILLMALMGVPGLVAKVQISWDGKVTAGFSTTFTCSSSCFPNCIYSWVLKGRTIKGSTLTWTPDGQENTVDLLCTVLTSETVVFSSAISVVEIKNRLSVQVSPTNTVPSFKQALDLVCHLAKSGDFQGPSNPIWFKDGQKVTPSDKMQLLQNNLTLHFDTPLPSDAGFYQCEASLQETRVLSLGYLLSFDPWNITISGPDIVFPGRLYEFKCLTSCTLNLDCTVKWQFKHFPTGTYFSVSGNVLKWIPSIPGTFQNFTCIAENEAAGRSAQNTKMVEVKGSPQSGSQAAQLGGLLTMIHSLGLLMLFD</sequence>
<evidence type="ECO:0000313" key="7">
    <source>
        <dbReference type="EMBL" id="KAF3692121.1"/>
    </source>
</evidence>
<feature type="chain" id="PRO_5026173880" evidence="5">
    <location>
        <begin position="24"/>
        <end position="316"/>
    </location>
</feature>
<evidence type="ECO:0000313" key="8">
    <source>
        <dbReference type="Proteomes" id="UP000503349"/>
    </source>
</evidence>
<keyword evidence="1 5" id="KW-0732">Signal</keyword>
<feature type="signal peptide" evidence="5">
    <location>
        <begin position="1"/>
        <end position="23"/>
    </location>
</feature>
<accession>A0A6G1PP50</accession>
<keyword evidence="4" id="KW-0393">Immunoglobulin domain</keyword>
<keyword evidence="8" id="KW-1185">Reference proteome</keyword>
<proteinExistence type="predicted"/>
<protein>
    <submittedName>
        <fullName evidence="7">Carcinoembryonic antigen-related cell adhesion molecule 20</fullName>
    </submittedName>
</protein>
<dbReference type="InterPro" id="IPR052598">
    <property type="entry name" value="IgSF_CEA-related"/>
</dbReference>
<keyword evidence="2" id="KW-1015">Disulfide bond</keyword>
<evidence type="ECO:0000256" key="3">
    <source>
        <dbReference type="ARBA" id="ARBA00023180"/>
    </source>
</evidence>
<organism evidence="7 8">
    <name type="scientific">Channa argus</name>
    <name type="common">Northern snakehead</name>
    <name type="synonym">Ophicephalus argus</name>
    <dbReference type="NCBI Taxonomy" id="215402"/>
    <lineage>
        <taxon>Eukaryota</taxon>
        <taxon>Metazoa</taxon>
        <taxon>Chordata</taxon>
        <taxon>Craniata</taxon>
        <taxon>Vertebrata</taxon>
        <taxon>Euteleostomi</taxon>
        <taxon>Actinopterygii</taxon>
        <taxon>Neopterygii</taxon>
        <taxon>Teleostei</taxon>
        <taxon>Neoteleostei</taxon>
        <taxon>Acanthomorphata</taxon>
        <taxon>Anabantaria</taxon>
        <taxon>Anabantiformes</taxon>
        <taxon>Channoidei</taxon>
        <taxon>Channidae</taxon>
        <taxon>Channa</taxon>
    </lineage>
</organism>
<name>A0A6G1PP50_CHAAH</name>
<dbReference type="SUPFAM" id="SSF48726">
    <property type="entry name" value="Immunoglobulin"/>
    <property type="match status" value="1"/>
</dbReference>
<dbReference type="EMBL" id="CM015718">
    <property type="protein sequence ID" value="KAF3692121.1"/>
    <property type="molecule type" value="Genomic_DNA"/>
</dbReference>
<dbReference type="InterPro" id="IPR036179">
    <property type="entry name" value="Ig-like_dom_sf"/>
</dbReference>
<evidence type="ECO:0000256" key="4">
    <source>
        <dbReference type="ARBA" id="ARBA00023319"/>
    </source>
</evidence>
<dbReference type="PANTHER" id="PTHR44337">
    <property type="entry name" value="CARCINOEMBRYONIC ANTIGEN-RELATED CELL ADHESION MOLECULE 8"/>
    <property type="match status" value="1"/>
</dbReference>
<dbReference type="InterPro" id="IPR007110">
    <property type="entry name" value="Ig-like_dom"/>
</dbReference>
<evidence type="ECO:0000256" key="2">
    <source>
        <dbReference type="ARBA" id="ARBA00023157"/>
    </source>
</evidence>
<keyword evidence="3" id="KW-0325">Glycoprotein</keyword>
<dbReference type="InterPro" id="IPR013783">
    <property type="entry name" value="Ig-like_fold"/>
</dbReference>
<evidence type="ECO:0000256" key="1">
    <source>
        <dbReference type="ARBA" id="ARBA00022729"/>
    </source>
</evidence>
<reference evidence="7 8" key="1">
    <citation type="submission" date="2019-02" db="EMBL/GenBank/DDBJ databases">
        <title>Opniocepnalus argus genome.</title>
        <authorList>
            <person name="Zhou C."/>
            <person name="Xiao S."/>
        </authorList>
    </citation>
    <scope>NUCLEOTIDE SEQUENCE [LARGE SCALE GENOMIC DNA]</scope>
    <source>
        <strain evidence="7">OARG1902GOOAL</strain>
        <tissue evidence="7">Muscle</tissue>
    </source>
</reference>
<evidence type="ECO:0000259" key="6">
    <source>
        <dbReference type="PROSITE" id="PS50835"/>
    </source>
</evidence>
<gene>
    <name evidence="7" type="ORF">EXN66_Car007797</name>
</gene>
<dbReference type="Proteomes" id="UP000503349">
    <property type="component" value="Chromosome 7"/>
</dbReference>
<dbReference type="PANTHER" id="PTHR44337:SF20">
    <property type="entry name" value="CARCINOEMBRYONIC ANTIGEN-RELATED CELL ADHESION MOLECULE 5-RELATED"/>
    <property type="match status" value="1"/>
</dbReference>
<dbReference type="AlphaFoldDB" id="A0A6G1PP50"/>
<reference evidence="8" key="2">
    <citation type="submission" date="2019-02" db="EMBL/GenBank/DDBJ databases">
        <title>Opniocepnalus argus Var Kimnra genome.</title>
        <authorList>
            <person name="Zhou C."/>
            <person name="Xiao S."/>
        </authorList>
    </citation>
    <scope>NUCLEOTIDE SEQUENCE [LARGE SCALE GENOMIC DNA]</scope>
</reference>
<evidence type="ECO:0000256" key="5">
    <source>
        <dbReference type="SAM" id="SignalP"/>
    </source>
</evidence>
<dbReference type="Gene3D" id="2.60.40.10">
    <property type="entry name" value="Immunoglobulins"/>
    <property type="match status" value="1"/>
</dbReference>